<organism evidence="5 6">
    <name type="scientific">Geodermatophilus maliterrae</name>
    <dbReference type="NCBI Taxonomy" id="3162531"/>
    <lineage>
        <taxon>Bacteria</taxon>
        <taxon>Bacillati</taxon>
        <taxon>Actinomycetota</taxon>
        <taxon>Actinomycetes</taxon>
        <taxon>Geodermatophilales</taxon>
        <taxon>Geodermatophilaceae</taxon>
        <taxon>Geodermatophilus</taxon>
    </lineage>
</organism>
<dbReference type="EMBL" id="JBFNXQ010000078">
    <property type="protein sequence ID" value="MEX5720600.1"/>
    <property type="molecule type" value="Genomic_DNA"/>
</dbReference>
<evidence type="ECO:0000256" key="3">
    <source>
        <dbReference type="ARBA" id="ARBA00023027"/>
    </source>
</evidence>
<protein>
    <submittedName>
        <fullName evidence="5">Mycofactocin-coupled SDR family oxidoreductase</fullName>
    </submittedName>
</protein>
<keyword evidence="2" id="KW-0560">Oxidoreductase</keyword>
<dbReference type="InterPro" id="IPR023985">
    <property type="entry name" value="SDR_subfam_1"/>
</dbReference>
<proteinExistence type="inferred from homology"/>
<dbReference type="PRINTS" id="PR00080">
    <property type="entry name" value="SDRFAMILY"/>
</dbReference>
<sequence>MGKLDGKVALVTGAARGQGRSHALRLAQEGADVIAVDGCADVPTVGYPMATEENLAETVRQVEALDRRVVSRVADVRDTAALTAAVDEGVAELGRLDIVLANAGIASFAPVEDLDDAMWDDMIGINLTGVFKTVRAAVPHLRAHGQGGAIVLTSSTAGIKGLGNLAHYVAAKHGVVGLVKTFANELAPDMIRVNSVHPTAVSTDMIHNRKTYGNFVPDKPEDEVTQDDVAPLFQGLNAMPVPWIESADVSNAILWLVSDDARYVTGVQLPVDAGSVVK</sequence>
<dbReference type="Pfam" id="PF00106">
    <property type="entry name" value="adh_short"/>
    <property type="match status" value="1"/>
</dbReference>
<keyword evidence="3" id="KW-0520">NAD</keyword>
<evidence type="ECO:0000313" key="5">
    <source>
        <dbReference type="EMBL" id="MEX5720600.1"/>
    </source>
</evidence>
<dbReference type="RefSeq" id="WP_369209421.1">
    <property type="nucleotide sequence ID" value="NZ_JBFNXQ010000078.1"/>
</dbReference>
<dbReference type="Proteomes" id="UP001560045">
    <property type="component" value="Unassembled WGS sequence"/>
</dbReference>
<dbReference type="NCBIfam" id="TIGR03971">
    <property type="entry name" value="SDR_subfam_1"/>
    <property type="match status" value="1"/>
</dbReference>
<dbReference type="SUPFAM" id="SSF51735">
    <property type="entry name" value="NAD(P)-binding Rossmann-fold domains"/>
    <property type="match status" value="1"/>
</dbReference>
<accession>A0ABV3XJ25</accession>
<name>A0ABV3XJ25_9ACTN</name>
<dbReference type="PRINTS" id="PR00081">
    <property type="entry name" value="GDHRDH"/>
</dbReference>
<evidence type="ECO:0000256" key="4">
    <source>
        <dbReference type="RuleBase" id="RU000363"/>
    </source>
</evidence>
<dbReference type="NCBIfam" id="NF009467">
    <property type="entry name" value="PRK12826.1-3"/>
    <property type="match status" value="1"/>
</dbReference>
<keyword evidence="6" id="KW-1185">Reference proteome</keyword>
<comment type="caution">
    <text evidence="5">The sequence shown here is derived from an EMBL/GenBank/DDBJ whole genome shotgun (WGS) entry which is preliminary data.</text>
</comment>
<dbReference type="PANTHER" id="PTHR24321:SF8">
    <property type="entry name" value="ESTRADIOL 17-BETA-DEHYDROGENASE 8-RELATED"/>
    <property type="match status" value="1"/>
</dbReference>
<dbReference type="PANTHER" id="PTHR24321">
    <property type="entry name" value="DEHYDROGENASES, SHORT CHAIN"/>
    <property type="match status" value="1"/>
</dbReference>
<evidence type="ECO:0000313" key="6">
    <source>
        <dbReference type="Proteomes" id="UP001560045"/>
    </source>
</evidence>
<comment type="similarity">
    <text evidence="1 4">Belongs to the short-chain dehydrogenases/reductases (SDR) family.</text>
</comment>
<gene>
    <name evidence="5" type="ORF">ABQ292_19735</name>
</gene>
<dbReference type="Gene3D" id="3.40.50.720">
    <property type="entry name" value="NAD(P)-binding Rossmann-like Domain"/>
    <property type="match status" value="1"/>
</dbReference>
<evidence type="ECO:0000256" key="1">
    <source>
        <dbReference type="ARBA" id="ARBA00006484"/>
    </source>
</evidence>
<evidence type="ECO:0000256" key="2">
    <source>
        <dbReference type="ARBA" id="ARBA00023002"/>
    </source>
</evidence>
<dbReference type="CDD" id="cd05233">
    <property type="entry name" value="SDR_c"/>
    <property type="match status" value="1"/>
</dbReference>
<dbReference type="InterPro" id="IPR002347">
    <property type="entry name" value="SDR_fam"/>
</dbReference>
<dbReference type="PROSITE" id="PS00061">
    <property type="entry name" value="ADH_SHORT"/>
    <property type="match status" value="1"/>
</dbReference>
<dbReference type="InterPro" id="IPR036291">
    <property type="entry name" value="NAD(P)-bd_dom_sf"/>
</dbReference>
<reference evidence="5 6" key="1">
    <citation type="submission" date="2024-06" db="EMBL/GenBank/DDBJ databases">
        <title>Draft genome sequence of Geodermatophilus badlandi, a novel member of the Geodermatophilaceae isolated from badland sedimentary rocks in the Red desert, Wyoming, USA.</title>
        <authorList>
            <person name="Ben Tekaya S."/>
            <person name="Nouioui I."/>
            <person name="Flores G.M."/>
            <person name="Shaal M.N."/>
            <person name="Bredoire F."/>
            <person name="Basile F."/>
            <person name="Van Diepen L."/>
            <person name="Ward N.L."/>
        </authorList>
    </citation>
    <scope>NUCLEOTIDE SEQUENCE [LARGE SCALE GENOMIC DNA]</scope>
    <source>
        <strain evidence="5 6">WL48A</strain>
    </source>
</reference>
<dbReference type="InterPro" id="IPR020904">
    <property type="entry name" value="Sc_DH/Rdtase_CS"/>
</dbReference>